<organism evidence="1 2">
    <name type="scientific">Xylaria curta</name>
    <dbReference type="NCBI Taxonomy" id="42375"/>
    <lineage>
        <taxon>Eukaryota</taxon>
        <taxon>Fungi</taxon>
        <taxon>Dikarya</taxon>
        <taxon>Ascomycota</taxon>
        <taxon>Pezizomycotina</taxon>
        <taxon>Sordariomycetes</taxon>
        <taxon>Xylariomycetidae</taxon>
        <taxon>Xylariales</taxon>
        <taxon>Xylariaceae</taxon>
        <taxon>Xylaria</taxon>
    </lineage>
</organism>
<protein>
    <submittedName>
        <fullName evidence="1">Uncharacterized protein</fullName>
    </submittedName>
</protein>
<name>A0ACC1P3G7_9PEZI</name>
<dbReference type="Proteomes" id="UP001143856">
    <property type="component" value="Unassembled WGS sequence"/>
</dbReference>
<dbReference type="EMBL" id="JAPDGR010000988">
    <property type="protein sequence ID" value="KAJ2986163.1"/>
    <property type="molecule type" value="Genomic_DNA"/>
</dbReference>
<accession>A0ACC1P3G7</accession>
<reference evidence="1" key="1">
    <citation type="submission" date="2022-10" db="EMBL/GenBank/DDBJ databases">
        <title>Genome Sequence of Xylaria curta.</title>
        <authorList>
            <person name="Buettner E."/>
        </authorList>
    </citation>
    <scope>NUCLEOTIDE SEQUENCE</scope>
    <source>
        <strain evidence="1">Babe10</strain>
    </source>
</reference>
<comment type="caution">
    <text evidence="1">The sequence shown here is derived from an EMBL/GenBank/DDBJ whole genome shotgun (WGS) entry which is preliminary data.</text>
</comment>
<evidence type="ECO:0000313" key="2">
    <source>
        <dbReference type="Proteomes" id="UP001143856"/>
    </source>
</evidence>
<sequence>MANPCTLYEYLTQPNPAIQLRISAKSRTYTKNIKYPRPKHIQRWTEFNATTIETLFKGRLRRTLDTKVNLHDYSHIPALSCRVHDEISLKALIAQSNQPILQESLTHTSQDLLLQKVSMVRGSQAQLYHTWRRRVKQDPKLRSRETGRLISEWYPDWAGLVDVHGDNSILPGDAKVSRNWRSDHIKDLVGDKGQRILETGRLPNVLWPIRQLLHYCVESHMRYGYIITDEELVVMRVRPMETQNPGTTIEELHDATKDNALVEFQSIPWKRADTSKELSVNLALYVLFILAANNGTLDWTYGPLVDETLPTTRPQVGLCNEYPSFSTSDGEHSQNEDSAIEAGSPEALASSAPNHISADSHTIPNSAFLRSLDGIVPAHSPPPAETTPATGSSYKSVTTSNGAKKRRLDDAEEFPDLGGDGIDADVAEMLRKDSNSN</sequence>
<gene>
    <name evidence="1" type="ORF">NUW58_g5158</name>
</gene>
<proteinExistence type="predicted"/>
<evidence type="ECO:0000313" key="1">
    <source>
        <dbReference type="EMBL" id="KAJ2986163.1"/>
    </source>
</evidence>
<keyword evidence="2" id="KW-1185">Reference proteome</keyword>